<comment type="caution">
    <text evidence="3">The sequence shown here is derived from an EMBL/GenBank/DDBJ whole genome shotgun (WGS) entry which is preliminary data.</text>
</comment>
<proteinExistence type="predicted"/>
<feature type="compositionally biased region" description="Polar residues" evidence="1">
    <location>
        <begin position="329"/>
        <end position="346"/>
    </location>
</feature>
<feature type="compositionally biased region" description="Low complexity" evidence="1">
    <location>
        <begin position="555"/>
        <end position="564"/>
    </location>
</feature>
<dbReference type="Pfam" id="PF02120">
    <property type="entry name" value="Flg_hook"/>
    <property type="match status" value="1"/>
</dbReference>
<feature type="compositionally biased region" description="Low complexity" evidence="1">
    <location>
        <begin position="517"/>
        <end position="532"/>
    </location>
</feature>
<feature type="region of interest" description="Disordered" evidence="1">
    <location>
        <begin position="203"/>
        <end position="241"/>
    </location>
</feature>
<feature type="region of interest" description="Disordered" evidence="1">
    <location>
        <begin position="329"/>
        <end position="354"/>
    </location>
</feature>
<evidence type="ECO:0000256" key="1">
    <source>
        <dbReference type="SAM" id="MobiDB-lite"/>
    </source>
</evidence>
<dbReference type="Proteomes" id="UP000606115">
    <property type="component" value="Unassembled WGS sequence"/>
</dbReference>
<dbReference type="Gene3D" id="3.30.750.140">
    <property type="match status" value="1"/>
</dbReference>
<dbReference type="EMBL" id="BMKX01000009">
    <property type="protein sequence ID" value="GGJ69429.1"/>
    <property type="molecule type" value="Genomic_DNA"/>
</dbReference>
<sequence>MIGNSQTSLGGVLAPAVSSVTLSSELLGTSGGHSAGSDAPAQLFTDVLATHLGALRPDEKSATAAPEIASGQRQSVLASEISRAGEQTTLRIDVPQAPSAVASGTPAAVAAQEVPASAVRSAQNLDIATNLLLRVAPGELAPLSNTSPDAGEDRAVSTVAAPTEQNAELFGTQQLEVAKSLMLRVESGTIHDLRLEQDSPSLSPILATPAAPDQMQNNALITSPGKESSLAEGFSHPGTDEVSAGREITELGAPQAIDPLGELAPENTALGSAPRQEIARPLDSARPQNFEPAPVHGNGTVLVAEAVIAPSAASRTDVAASEIPEFSIAETTPVQTARVSPSTTGEPEQLPAPVPTQAPMQIAGPARMEATAPASSIMNSQQVLTGTAAVTAAEETAAAVPATHSSVPQLITGDAPQAAPTAAAHAPRPNPVYPALHRQLIGPITTLVTEANGEKTISINVAPENLGPVTVKAHLGTEGLRLDVSAPTEAGREALRAMLPELRKELAATGGGQLNLASGEQSAQQQQHSGAQTPNPWGSRTAEYVASQFAGVSGEPAPAAEPPAQTGPAGSAQLDVIA</sequence>
<evidence type="ECO:0000313" key="3">
    <source>
        <dbReference type="EMBL" id="GGJ69429.1"/>
    </source>
</evidence>
<organism evidence="3 4">
    <name type="scientific">Glutamicibacter ardleyensis</name>
    <dbReference type="NCBI Taxonomy" id="225894"/>
    <lineage>
        <taxon>Bacteria</taxon>
        <taxon>Bacillati</taxon>
        <taxon>Actinomycetota</taxon>
        <taxon>Actinomycetes</taxon>
        <taxon>Micrococcales</taxon>
        <taxon>Micrococcaceae</taxon>
        <taxon>Glutamicibacter</taxon>
    </lineage>
</organism>
<dbReference type="GeneID" id="303305364"/>
<name>A0ABQ2DQZ2_9MICC</name>
<keyword evidence="4" id="KW-1185">Reference proteome</keyword>
<evidence type="ECO:0000313" key="4">
    <source>
        <dbReference type="Proteomes" id="UP000606115"/>
    </source>
</evidence>
<dbReference type="RefSeq" id="WP_194446463.1">
    <property type="nucleotide sequence ID" value="NZ_BMKX01000009.1"/>
</dbReference>
<reference evidence="4" key="1">
    <citation type="journal article" date="2019" name="Int. J. Syst. Evol. Microbiol.">
        <title>The Global Catalogue of Microorganisms (GCM) 10K type strain sequencing project: providing services to taxonomists for standard genome sequencing and annotation.</title>
        <authorList>
            <consortium name="The Broad Institute Genomics Platform"/>
            <consortium name="The Broad Institute Genome Sequencing Center for Infectious Disease"/>
            <person name="Wu L."/>
            <person name="Ma J."/>
        </authorList>
    </citation>
    <scope>NUCLEOTIDE SEQUENCE [LARGE SCALE GENOMIC DNA]</scope>
    <source>
        <strain evidence="4">CGMCC 1.3685</strain>
    </source>
</reference>
<accession>A0ABQ2DQZ2</accession>
<dbReference type="InterPro" id="IPR021136">
    <property type="entry name" value="Flagellar_hook_control-like_C"/>
</dbReference>
<gene>
    <name evidence="3" type="ORF">GCM10007173_30220</name>
</gene>
<evidence type="ECO:0000259" key="2">
    <source>
        <dbReference type="Pfam" id="PF02120"/>
    </source>
</evidence>
<protein>
    <recommendedName>
        <fullName evidence="2">Flagellar hook-length control protein-like C-terminal domain-containing protein</fullName>
    </recommendedName>
</protein>
<feature type="domain" description="Flagellar hook-length control protein-like C-terminal" evidence="2">
    <location>
        <begin position="449"/>
        <end position="527"/>
    </location>
</feature>
<dbReference type="CDD" id="cd17470">
    <property type="entry name" value="T3SS_Flik_C"/>
    <property type="match status" value="1"/>
</dbReference>
<feature type="region of interest" description="Disordered" evidence="1">
    <location>
        <begin position="517"/>
        <end position="578"/>
    </location>
</feature>
<dbReference type="InterPro" id="IPR038610">
    <property type="entry name" value="FliK-like_C_sf"/>
</dbReference>